<feature type="transmembrane region" description="Helical" evidence="12">
    <location>
        <begin position="91"/>
        <end position="112"/>
    </location>
</feature>
<feature type="non-terminal residue" evidence="13">
    <location>
        <position position="1"/>
    </location>
</feature>
<dbReference type="GO" id="GO:0022857">
    <property type="term" value="F:transmembrane transporter activity"/>
    <property type="evidence" value="ECO:0007669"/>
    <property type="project" value="TreeGrafter"/>
</dbReference>
<feature type="transmembrane region" description="Helical" evidence="12">
    <location>
        <begin position="132"/>
        <end position="157"/>
    </location>
</feature>
<evidence type="ECO:0000256" key="9">
    <source>
        <dbReference type="ARBA" id="ARBA00023136"/>
    </source>
</evidence>
<sequence>RRAPRTSAATGTSAAGIRALSQQFVAFYFRAPVKAFFRTRVDYLAYARAINPRFHAPNAKWSIRTTTAGLLAHAVQEEGWGVLHRQVLPPLLANVSVGAVLYTSYLQTLGLLHEPSSRTTKRVYPPPTATDVFTAGAIGGGISCLFAAPLDAIQARFKTSEILEGRHRSMWAYSRQKLVAIGFFGVFAGFGLSLARDALGYGAFFTAFEVTKNQAYYAFLERFYGGESAIGDTHGDEPEKVIRPHYILDPAFLLLAGAAATALQQTVVHPIAQIQLVHYNRLESIDFGAAVDSKHPASTIKMMRLYYHAYAKTFEQCSRQAQRVGGWRRWLYLNFWGTTIRQVPSSSAGLIMFEIFRRRFAD</sequence>
<accession>A0A6G1G9A1</accession>
<evidence type="ECO:0000256" key="12">
    <source>
        <dbReference type="SAM" id="Phobius"/>
    </source>
</evidence>
<reference evidence="13 15" key="1">
    <citation type="submission" date="2020-01" db="EMBL/GenBank/DDBJ databases">
        <authorList>
            <consortium name="DOE Joint Genome Institute"/>
            <person name="Haridas S."/>
            <person name="Albert R."/>
            <person name="Binder M."/>
            <person name="Bloem J."/>
            <person name="Labutti K."/>
            <person name="Salamov A."/>
            <person name="Andreopoulos B."/>
            <person name="Baker S.E."/>
            <person name="Barry K."/>
            <person name="Bills G."/>
            <person name="Bluhm B.H."/>
            <person name="Cannon C."/>
            <person name="Castanera R."/>
            <person name="Culley D.E."/>
            <person name="Daum C."/>
            <person name="Ezra D."/>
            <person name="Gonzalez J.B."/>
            <person name="Henrissat B."/>
            <person name="Kuo A."/>
            <person name="Liang C."/>
            <person name="Lipzen A."/>
            <person name="Lutzoni F."/>
            <person name="Magnuson J."/>
            <person name="Mondo S."/>
            <person name="Nolan M."/>
            <person name="Ohm R."/>
            <person name="Pangilinan J."/>
            <person name="Park H.-J."/>
            <person name="Ramirez L."/>
            <person name="Alfaro M."/>
            <person name="Sun H."/>
            <person name="Tritt A."/>
            <person name="Yoshinaga Y."/>
            <person name="Zwiers L.-H."/>
            <person name="Turgeon B.G."/>
            <person name="Goodwin S.B."/>
            <person name="Spatafora J.W."/>
            <person name="Crous P.W."/>
            <person name="Grigoriev I.V."/>
        </authorList>
    </citation>
    <scope>NUCLEOTIDE SEQUENCE</scope>
    <source>
        <strain evidence="13 15">CBS 781.70</strain>
    </source>
</reference>
<dbReference type="Gene3D" id="1.50.40.10">
    <property type="entry name" value="Mitochondrial carrier domain"/>
    <property type="match status" value="1"/>
</dbReference>
<evidence type="ECO:0000256" key="6">
    <source>
        <dbReference type="ARBA" id="ARBA00022792"/>
    </source>
</evidence>
<dbReference type="GO" id="GO:0031966">
    <property type="term" value="C:mitochondrial membrane"/>
    <property type="evidence" value="ECO:0007669"/>
    <property type="project" value="UniProtKB-SubCell"/>
</dbReference>
<evidence type="ECO:0000256" key="8">
    <source>
        <dbReference type="ARBA" id="ARBA00023128"/>
    </source>
</evidence>
<keyword evidence="5" id="KW-0677">Repeat</keyword>
<reference evidence="15" key="3">
    <citation type="submission" date="2025-04" db="UniProtKB">
        <authorList>
            <consortium name="RefSeq"/>
        </authorList>
    </citation>
    <scope>IDENTIFICATION</scope>
    <source>
        <strain evidence="15">CBS 781.70</strain>
    </source>
</reference>
<dbReference type="SUPFAM" id="SSF103506">
    <property type="entry name" value="Mitochondrial carrier"/>
    <property type="match status" value="1"/>
</dbReference>
<evidence type="ECO:0000313" key="13">
    <source>
        <dbReference type="EMBL" id="KAF1814658.1"/>
    </source>
</evidence>
<evidence type="ECO:0000256" key="5">
    <source>
        <dbReference type="ARBA" id="ARBA00022737"/>
    </source>
</evidence>
<dbReference type="OrthoDB" id="3364892at2759"/>
<dbReference type="PROSITE" id="PS50920">
    <property type="entry name" value="SOLCAR"/>
    <property type="match status" value="1"/>
</dbReference>
<keyword evidence="6" id="KW-0999">Mitochondrion inner membrane</keyword>
<gene>
    <name evidence="13 15" type="ORF">P152DRAFT_368280</name>
</gene>
<evidence type="ECO:0000256" key="1">
    <source>
        <dbReference type="ARBA" id="ARBA00004225"/>
    </source>
</evidence>
<dbReference type="PANTHER" id="PTHR45624">
    <property type="entry name" value="MITOCHONDRIAL BASIC AMINO ACIDS TRANSPORTER-RELATED"/>
    <property type="match status" value="1"/>
</dbReference>
<comment type="subcellular location">
    <subcellularLocation>
        <location evidence="1">Mitochondrion membrane</location>
        <topology evidence="1">Multi-pass membrane protein</topology>
    </subcellularLocation>
</comment>
<dbReference type="EMBL" id="ML975153">
    <property type="protein sequence ID" value="KAF1814658.1"/>
    <property type="molecule type" value="Genomic_DNA"/>
</dbReference>
<keyword evidence="9 10" id="KW-0472">Membrane</keyword>
<proteinExistence type="inferred from homology"/>
<evidence type="ECO:0000313" key="15">
    <source>
        <dbReference type="RefSeq" id="XP_033536289.1"/>
    </source>
</evidence>
<dbReference type="PANTHER" id="PTHR45624:SF26">
    <property type="entry name" value="CARRIER PROTEIN, PUTATIVE (AFU_ORTHOLOGUE AFUA_1G07710)-RELATED"/>
    <property type="match status" value="1"/>
</dbReference>
<dbReference type="InterPro" id="IPR050567">
    <property type="entry name" value="Mitochondrial_Carrier"/>
</dbReference>
<evidence type="ECO:0000256" key="4">
    <source>
        <dbReference type="ARBA" id="ARBA00022692"/>
    </source>
</evidence>
<comment type="similarity">
    <text evidence="2 11">Belongs to the mitochondrial carrier (TC 2.A.29) family.</text>
</comment>
<evidence type="ECO:0000313" key="14">
    <source>
        <dbReference type="Proteomes" id="UP000504638"/>
    </source>
</evidence>
<evidence type="ECO:0000256" key="10">
    <source>
        <dbReference type="PROSITE-ProRule" id="PRU00282"/>
    </source>
</evidence>
<dbReference type="InterPro" id="IPR018108">
    <property type="entry name" value="MCP_transmembrane"/>
</dbReference>
<evidence type="ECO:0000256" key="3">
    <source>
        <dbReference type="ARBA" id="ARBA00022448"/>
    </source>
</evidence>
<dbReference type="RefSeq" id="XP_033536289.1">
    <property type="nucleotide sequence ID" value="XM_033675458.1"/>
</dbReference>
<dbReference type="AlphaFoldDB" id="A0A6G1G9A1"/>
<dbReference type="Pfam" id="PF00153">
    <property type="entry name" value="Mito_carr"/>
    <property type="match status" value="1"/>
</dbReference>
<protein>
    <submittedName>
        <fullName evidence="13 15">Mitochondrial carrier</fullName>
    </submittedName>
</protein>
<reference evidence="15" key="2">
    <citation type="submission" date="2020-04" db="EMBL/GenBank/DDBJ databases">
        <authorList>
            <consortium name="NCBI Genome Project"/>
        </authorList>
    </citation>
    <scope>NUCLEOTIDE SEQUENCE</scope>
    <source>
        <strain evidence="15">CBS 781.70</strain>
    </source>
</reference>
<evidence type="ECO:0000256" key="2">
    <source>
        <dbReference type="ARBA" id="ARBA00006375"/>
    </source>
</evidence>
<keyword evidence="8" id="KW-0496">Mitochondrion</keyword>
<dbReference type="GeneID" id="54416028"/>
<keyword evidence="3 11" id="KW-0813">Transport</keyword>
<feature type="non-terminal residue" evidence="13">
    <location>
        <position position="362"/>
    </location>
</feature>
<dbReference type="InterPro" id="IPR023395">
    <property type="entry name" value="MCP_dom_sf"/>
</dbReference>
<feature type="repeat" description="Solcar" evidence="10">
    <location>
        <begin position="127"/>
        <end position="214"/>
    </location>
</feature>
<keyword evidence="7 12" id="KW-1133">Transmembrane helix</keyword>
<dbReference type="Proteomes" id="UP000504638">
    <property type="component" value="Unplaced"/>
</dbReference>
<name>A0A6G1G9A1_9PEZI</name>
<evidence type="ECO:0000256" key="7">
    <source>
        <dbReference type="ARBA" id="ARBA00022989"/>
    </source>
</evidence>
<evidence type="ECO:0000256" key="11">
    <source>
        <dbReference type="RuleBase" id="RU000488"/>
    </source>
</evidence>
<keyword evidence="14" id="KW-1185">Reference proteome</keyword>
<organism evidence="13">
    <name type="scientific">Eremomyces bilateralis CBS 781.70</name>
    <dbReference type="NCBI Taxonomy" id="1392243"/>
    <lineage>
        <taxon>Eukaryota</taxon>
        <taxon>Fungi</taxon>
        <taxon>Dikarya</taxon>
        <taxon>Ascomycota</taxon>
        <taxon>Pezizomycotina</taxon>
        <taxon>Dothideomycetes</taxon>
        <taxon>Dothideomycetes incertae sedis</taxon>
        <taxon>Eremomycetales</taxon>
        <taxon>Eremomycetaceae</taxon>
        <taxon>Eremomyces</taxon>
    </lineage>
</organism>
<keyword evidence="4 10" id="KW-0812">Transmembrane</keyword>
<feature type="transmembrane region" description="Helical" evidence="12">
    <location>
        <begin position="178"/>
        <end position="195"/>
    </location>
</feature>